<dbReference type="EMBL" id="QGDD01000014">
    <property type="protein sequence ID" value="PWN00879.1"/>
    <property type="molecule type" value="Genomic_DNA"/>
</dbReference>
<protein>
    <recommendedName>
        <fullName evidence="6">FAD-binding PCMH-type domain-containing protein</fullName>
    </recommendedName>
</protein>
<gene>
    <name evidence="7" type="ORF">DJ010_21370</name>
</gene>
<dbReference type="InterPro" id="IPR016167">
    <property type="entry name" value="FAD-bd_PCMH_sub1"/>
</dbReference>
<evidence type="ECO:0000256" key="4">
    <source>
        <dbReference type="ARBA" id="ARBA00022827"/>
    </source>
</evidence>
<dbReference type="InterPro" id="IPR036318">
    <property type="entry name" value="FAD-bd_PCMH-like_sf"/>
</dbReference>
<comment type="similarity">
    <text evidence="2">Belongs to the oxygen-dependent FAD-linked oxidoreductase family.</text>
</comment>
<dbReference type="OrthoDB" id="3682986at2"/>
<dbReference type="GO" id="GO:0016491">
    <property type="term" value="F:oxidoreductase activity"/>
    <property type="evidence" value="ECO:0007669"/>
    <property type="project" value="UniProtKB-KW"/>
</dbReference>
<sequence>MDLRATDTATELLHPGDEGYDAAAGVMCGHGAPALVARPRNPEEVAAALEHAVRHDLEVSVRSGGHSLLGHSTNSGGIVVDLGHLDTVEVLDEARRLVRIGGGATWGAVAAALAPHGWVVTSGDTASVGVGGLTLGGGIGWLVRKHGLAIDQLVGARVVTADGRLVPASATENEALFWALRGGGGNFGVVVDLDFVAQPARTVRFGSIDYCTDDIAGLLARWRDAMRAAPDEVSSTLVVPPTAPGLQSTATVLVCHAPDPDNGDDDPVFPLLDLGPVADWSISERAYADILEPAPPHPPGIRPHVRNTLVRALDDRVIAAIDRFRAGPAPTMVAVRSLGGAVARVPADATAFAHRDAEAMVVGAVVLPMAAPAEQVDRALAPWDAVAAHGVGAYVGFQGADGPDDVAAVYPRATRLRLATVKRAYDPDNLFRSNHNIAPLGR</sequence>
<evidence type="ECO:0000313" key="7">
    <source>
        <dbReference type="EMBL" id="PWN00879.1"/>
    </source>
</evidence>
<dbReference type="PANTHER" id="PTHR42973">
    <property type="entry name" value="BINDING OXIDOREDUCTASE, PUTATIVE (AFU_ORTHOLOGUE AFUA_1G17690)-RELATED"/>
    <property type="match status" value="1"/>
</dbReference>
<dbReference type="Gene3D" id="3.30.465.10">
    <property type="match status" value="1"/>
</dbReference>
<dbReference type="Gene3D" id="3.30.43.10">
    <property type="entry name" value="Uridine Diphospho-n-acetylenolpyruvylglucosamine Reductase, domain 2"/>
    <property type="match status" value="1"/>
</dbReference>
<organism evidence="7 8">
    <name type="scientific">Nocardioides silvaticus</name>
    <dbReference type="NCBI Taxonomy" id="2201891"/>
    <lineage>
        <taxon>Bacteria</taxon>
        <taxon>Bacillati</taxon>
        <taxon>Actinomycetota</taxon>
        <taxon>Actinomycetes</taxon>
        <taxon>Propionibacteriales</taxon>
        <taxon>Nocardioidaceae</taxon>
        <taxon>Nocardioides</taxon>
    </lineage>
</organism>
<reference evidence="7 8" key="1">
    <citation type="submission" date="2018-05" db="EMBL/GenBank/DDBJ databases">
        <title>Nocardioides silvaticus genome.</title>
        <authorList>
            <person name="Li C."/>
            <person name="Wang G."/>
        </authorList>
    </citation>
    <scope>NUCLEOTIDE SEQUENCE [LARGE SCALE GENOMIC DNA]</scope>
    <source>
        <strain evidence="7 8">CCTCC AB 2018079</strain>
    </source>
</reference>
<evidence type="ECO:0000256" key="3">
    <source>
        <dbReference type="ARBA" id="ARBA00022630"/>
    </source>
</evidence>
<dbReference type="InterPro" id="IPR006093">
    <property type="entry name" value="Oxy_OxRdtase_FAD_BS"/>
</dbReference>
<comment type="cofactor">
    <cofactor evidence="1">
        <name>FAD</name>
        <dbReference type="ChEBI" id="CHEBI:57692"/>
    </cofactor>
</comment>
<keyword evidence="4" id="KW-0274">FAD</keyword>
<dbReference type="SUPFAM" id="SSF56176">
    <property type="entry name" value="FAD-binding/transporter-associated domain-like"/>
    <property type="match status" value="1"/>
</dbReference>
<dbReference type="Gene3D" id="3.40.462.20">
    <property type="match status" value="1"/>
</dbReference>
<name>A0A316TCY2_9ACTN</name>
<evidence type="ECO:0000256" key="5">
    <source>
        <dbReference type="ARBA" id="ARBA00023002"/>
    </source>
</evidence>
<dbReference type="GO" id="GO:0071949">
    <property type="term" value="F:FAD binding"/>
    <property type="evidence" value="ECO:0007669"/>
    <property type="project" value="InterPro"/>
</dbReference>
<keyword evidence="8" id="KW-1185">Reference proteome</keyword>
<dbReference type="InterPro" id="IPR012951">
    <property type="entry name" value="BBE"/>
</dbReference>
<dbReference type="Pfam" id="PF08031">
    <property type="entry name" value="BBE"/>
    <property type="match status" value="1"/>
</dbReference>
<dbReference type="InterPro" id="IPR016166">
    <property type="entry name" value="FAD-bd_PCMH"/>
</dbReference>
<dbReference type="AlphaFoldDB" id="A0A316TCY2"/>
<dbReference type="Proteomes" id="UP000245507">
    <property type="component" value="Unassembled WGS sequence"/>
</dbReference>
<evidence type="ECO:0000256" key="2">
    <source>
        <dbReference type="ARBA" id="ARBA00005466"/>
    </source>
</evidence>
<dbReference type="Pfam" id="PF01565">
    <property type="entry name" value="FAD_binding_4"/>
    <property type="match status" value="1"/>
</dbReference>
<proteinExistence type="inferred from homology"/>
<dbReference type="PANTHER" id="PTHR42973:SF39">
    <property type="entry name" value="FAD-BINDING PCMH-TYPE DOMAIN-CONTAINING PROTEIN"/>
    <property type="match status" value="1"/>
</dbReference>
<evidence type="ECO:0000256" key="1">
    <source>
        <dbReference type="ARBA" id="ARBA00001974"/>
    </source>
</evidence>
<keyword evidence="3" id="KW-0285">Flavoprotein</keyword>
<dbReference type="PROSITE" id="PS00862">
    <property type="entry name" value="OX2_COVAL_FAD"/>
    <property type="match status" value="1"/>
</dbReference>
<keyword evidence="5" id="KW-0560">Oxidoreductase</keyword>
<accession>A0A316TCY2</accession>
<feature type="domain" description="FAD-binding PCMH-type" evidence="6">
    <location>
        <begin position="29"/>
        <end position="200"/>
    </location>
</feature>
<dbReference type="InterPro" id="IPR050416">
    <property type="entry name" value="FAD-linked_Oxidoreductase"/>
</dbReference>
<dbReference type="InterPro" id="IPR016169">
    <property type="entry name" value="FAD-bd_PCMH_sub2"/>
</dbReference>
<dbReference type="InterPro" id="IPR006094">
    <property type="entry name" value="Oxid_FAD_bind_N"/>
</dbReference>
<evidence type="ECO:0000259" key="6">
    <source>
        <dbReference type="PROSITE" id="PS51387"/>
    </source>
</evidence>
<comment type="caution">
    <text evidence="7">The sequence shown here is derived from an EMBL/GenBank/DDBJ whole genome shotgun (WGS) entry which is preliminary data.</text>
</comment>
<dbReference type="RefSeq" id="WP_109697480.1">
    <property type="nucleotide sequence ID" value="NZ_QGDD01000014.1"/>
</dbReference>
<evidence type="ECO:0000313" key="8">
    <source>
        <dbReference type="Proteomes" id="UP000245507"/>
    </source>
</evidence>
<dbReference type="PROSITE" id="PS51387">
    <property type="entry name" value="FAD_PCMH"/>
    <property type="match status" value="1"/>
</dbReference>